<dbReference type="EMBL" id="CAACVR010000045">
    <property type="protein sequence ID" value="VEU23406.1"/>
    <property type="molecule type" value="Genomic_DNA"/>
</dbReference>
<keyword evidence="5" id="KW-0539">Nucleus</keyword>
<evidence type="ECO:0000259" key="7">
    <source>
        <dbReference type="Pfam" id="PF05460"/>
    </source>
</evidence>
<keyword evidence="9" id="KW-1185">Reference proteome</keyword>
<evidence type="ECO:0000256" key="3">
    <source>
        <dbReference type="ARBA" id="ARBA00022705"/>
    </source>
</evidence>
<feature type="region of interest" description="Disordered" evidence="6">
    <location>
        <begin position="93"/>
        <end position="151"/>
    </location>
</feature>
<dbReference type="AlphaFoldDB" id="A0A448YR92"/>
<comment type="subcellular location">
    <subcellularLocation>
        <location evidence="1">Nucleus</location>
    </subcellularLocation>
</comment>
<dbReference type="OrthoDB" id="5367324at2759"/>
<evidence type="ECO:0000256" key="5">
    <source>
        <dbReference type="ARBA" id="ARBA00023242"/>
    </source>
</evidence>
<dbReference type="STRING" id="13370.A0A448YR92"/>
<evidence type="ECO:0000256" key="6">
    <source>
        <dbReference type="SAM" id="MobiDB-lite"/>
    </source>
</evidence>
<sequence>MSSQFIVNSLRDIVPTLEEPYPRELIDYANSLYSLSKVKQALNPHFEVARYHLCSYLTVEKFRGRLLLPEPTSIKIPIPGRKLRSVILDFRKSMMRPSSSPETPPSTPRKRRRRQKQFPTPSSKSFKRQALGESGNPYLTPDSTPSSRGIINLDSKEFSPIKGKKNLQMELLAAAAEDAHDEVRTPKRRGRKPGQTVTISKGPVISTALLVSFCNRFYIQEDTTRKILKTFKEFHLRVKNPWGLLCGLVAISFICLNRDLINNKIGYKSKLYQNLQILQTGGLKMEEIGEWVKIVESLCAEEPWIKELEELPGGKNYRRSVFGIPSLGSFISSSVSYHSVQMDSAYREWLSGIQ</sequence>
<reference evidence="8 9" key="1">
    <citation type="submission" date="2018-12" db="EMBL/GenBank/DDBJ databases">
        <authorList>
            <person name="Tiukova I."/>
            <person name="Dainat J."/>
        </authorList>
    </citation>
    <scope>NUCLEOTIDE SEQUENCE [LARGE SCALE GENOMIC DNA]</scope>
</reference>
<dbReference type="Pfam" id="PF05460">
    <property type="entry name" value="ORC6"/>
    <property type="match status" value="1"/>
</dbReference>
<accession>A0A448YR92</accession>
<organism evidence="8 9">
    <name type="scientific">Brettanomyces naardenensis</name>
    <name type="common">Yeast</name>
    <dbReference type="NCBI Taxonomy" id="13370"/>
    <lineage>
        <taxon>Eukaryota</taxon>
        <taxon>Fungi</taxon>
        <taxon>Dikarya</taxon>
        <taxon>Ascomycota</taxon>
        <taxon>Saccharomycotina</taxon>
        <taxon>Pichiomycetes</taxon>
        <taxon>Pichiales</taxon>
        <taxon>Pichiaceae</taxon>
        <taxon>Brettanomyces</taxon>
    </lineage>
</organism>
<keyword evidence="4" id="KW-0238">DNA-binding</keyword>
<evidence type="ECO:0000256" key="1">
    <source>
        <dbReference type="ARBA" id="ARBA00004123"/>
    </source>
</evidence>
<dbReference type="GO" id="GO:0006260">
    <property type="term" value="P:DNA replication"/>
    <property type="evidence" value="ECO:0007669"/>
    <property type="project" value="UniProtKB-KW"/>
</dbReference>
<dbReference type="GO" id="GO:0005664">
    <property type="term" value="C:nuclear origin of replication recognition complex"/>
    <property type="evidence" value="ECO:0007669"/>
    <property type="project" value="InterPro"/>
</dbReference>
<protein>
    <submittedName>
        <fullName evidence="8">DEKNAAC104634</fullName>
    </submittedName>
</protein>
<dbReference type="Proteomes" id="UP000290900">
    <property type="component" value="Unassembled WGS sequence"/>
</dbReference>
<dbReference type="InterPro" id="IPR016811">
    <property type="entry name" value="ORC6_fun"/>
</dbReference>
<gene>
    <name evidence="8" type="ORF">BRENAR_LOCUS4136</name>
</gene>
<dbReference type="FunCoup" id="A0A448YR92">
    <property type="interactions" value="219"/>
</dbReference>
<proteinExistence type="inferred from homology"/>
<evidence type="ECO:0000256" key="2">
    <source>
        <dbReference type="ARBA" id="ARBA00010840"/>
    </source>
</evidence>
<dbReference type="PIRSF" id="PIRSF022941">
    <property type="entry name" value="ORC6_fun"/>
    <property type="match status" value="1"/>
</dbReference>
<evidence type="ECO:0000256" key="4">
    <source>
        <dbReference type="ARBA" id="ARBA00023125"/>
    </source>
</evidence>
<evidence type="ECO:0000313" key="9">
    <source>
        <dbReference type="Proteomes" id="UP000290900"/>
    </source>
</evidence>
<dbReference type="InterPro" id="IPR008721">
    <property type="entry name" value="ORC6_cyclin_first"/>
</dbReference>
<feature type="domain" description="ORC6 first cyclin-like" evidence="7">
    <location>
        <begin position="10"/>
        <end position="95"/>
    </location>
</feature>
<name>A0A448YR92_BRENA</name>
<evidence type="ECO:0000313" key="8">
    <source>
        <dbReference type="EMBL" id="VEU23406.1"/>
    </source>
</evidence>
<dbReference type="GO" id="GO:0003677">
    <property type="term" value="F:DNA binding"/>
    <property type="evidence" value="ECO:0007669"/>
    <property type="project" value="UniProtKB-KW"/>
</dbReference>
<comment type="similarity">
    <text evidence="2">Belongs to the ORC6 family.</text>
</comment>
<keyword evidence="3" id="KW-0235">DNA replication</keyword>
<dbReference type="InParanoid" id="A0A448YR92"/>